<keyword evidence="2" id="KW-0813">Transport</keyword>
<dbReference type="InterPro" id="IPR036259">
    <property type="entry name" value="MFS_trans_sf"/>
</dbReference>
<feature type="transmembrane region" description="Helical" evidence="7">
    <location>
        <begin position="297"/>
        <end position="319"/>
    </location>
</feature>
<dbReference type="RefSeq" id="WP_380600315.1">
    <property type="nucleotide sequence ID" value="NZ_JBHSDU010000005.1"/>
</dbReference>
<evidence type="ECO:0000313" key="10">
    <source>
        <dbReference type="Proteomes" id="UP001595904"/>
    </source>
</evidence>
<feature type="transmembrane region" description="Helical" evidence="7">
    <location>
        <begin position="87"/>
        <end position="108"/>
    </location>
</feature>
<sequence length="492" mass="52116">MTETSKVADGVRGSRESGAAANEAIRSQHFGSKHLLRVPNTERSPSVRYVWYVIGLLSLVNVFNYMDRMALAILSPFVRRDLHLSDTQLGLLVGLAFAVFYALCGVPVARLADRGNRRNIVAGALVVWSSMTALCGGAQNFLQLFLARVGVGAGEAGGLPPAQSMICDYVPLKGRSAAFALHSLGIYVGTMIGMALAGWLAEVIGWRMTFVVLGLPGVALAIFLRFSVREPARGCFEAVTDDGAPSLRETFRILWQCATYRFLVLFDVVNGFVQYGLNQWLPSYYAREFAVSLSEVGLRLGIALGVGAGIGLLLGGLFANKLTRRNLSLPLLVGATTTLCAVPPAFGALFSASVSTSVSLLFLTALLWSVSNAPVIAAVYSVVRPRIRATAGAVAIFLTSVLGFGLGPFSVGLLSDLLAPAFGVEALRYALLVPVSFIPIMAAALFLAARSLRSDLNAVSTLTIDDSARVSVDPGLQGEITPGSRIAVRGGQ</sequence>
<dbReference type="SUPFAM" id="SSF103473">
    <property type="entry name" value="MFS general substrate transporter"/>
    <property type="match status" value="1"/>
</dbReference>
<keyword evidence="4 7" id="KW-1133">Transmembrane helix</keyword>
<organism evidence="9 10">
    <name type="scientific">Steroidobacter flavus</name>
    <dbReference type="NCBI Taxonomy" id="1842136"/>
    <lineage>
        <taxon>Bacteria</taxon>
        <taxon>Pseudomonadati</taxon>
        <taxon>Pseudomonadota</taxon>
        <taxon>Gammaproteobacteria</taxon>
        <taxon>Steroidobacterales</taxon>
        <taxon>Steroidobacteraceae</taxon>
        <taxon>Steroidobacter</taxon>
    </lineage>
</organism>
<dbReference type="Pfam" id="PF07690">
    <property type="entry name" value="MFS_1"/>
    <property type="match status" value="1"/>
</dbReference>
<dbReference type="Gene3D" id="1.20.1250.20">
    <property type="entry name" value="MFS general substrate transporter like domains"/>
    <property type="match status" value="1"/>
</dbReference>
<keyword evidence="10" id="KW-1185">Reference proteome</keyword>
<dbReference type="Proteomes" id="UP001595904">
    <property type="component" value="Unassembled WGS sequence"/>
</dbReference>
<feature type="region of interest" description="Disordered" evidence="6">
    <location>
        <begin position="1"/>
        <end position="20"/>
    </location>
</feature>
<dbReference type="PANTHER" id="PTHR23505:SF79">
    <property type="entry name" value="PROTEIN SPINSTER"/>
    <property type="match status" value="1"/>
</dbReference>
<reference evidence="10" key="1">
    <citation type="journal article" date="2019" name="Int. J. Syst. Evol. Microbiol.">
        <title>The Global Catalogue of Microorganisms (GCM) 10K type strain sequencing project: providing services to taxonomists for standard genome sequencing and annotation.</title>
        <authorList>
            <consortium name="The Broad Institute Genomics Platform"/>
            <consortium name="The Broad Institute Genome Sequencing Center for Infectious Disease"/>
            <person name="Wu L."/>
            <person name="Ma J."/>
        </authorList>
    </citation>
    <scope>NUCLEOTIDE SEQUENCE [LARGE SCALE GENOMIC DNA]</scope>
    <source>
        <strain evidence="10">CGMCC 1.10759</strain>
    </source>
</reference>
<evidence type="ECO:0000256" key="3">
    <source>
        <dbReference type="ARBA" id="ARBA00022692"/>
    </source>
</evidence>
<gene>
    <name evidence="9" type="ORF">ACFPN2_21135</name>
</gene>
<dbReference type="InterPro" id="IPR011701">
    <property type="entry name" value="MFS"/>
</dbReference>
<feature type="transmembrane region" description="Helical" evidence="7">
    <location>
        <begin position="360"/>
        <end position="383"/>
    </location>
</feature>
<evidence type="ECO:0000256" key="2">
    <source>
        <dbReference type="ARBA" id="ARBA00022448"/>
    </source>
</evidence>
<name>A0ABV8SVV3_9GAMM</name>
<evidence type="ECO:0000256" key="6">
    <source>
        <dbReference type="SAM" id="MobiDB-lite"/>
    </source>
</evidence>
<evidence type="ECO:0000256" key="4">
    <source>
        <dbReference type="ARBA" id="ARBA00022989"/>
    </source>
</evidence>
<feature type="transmembrane region" description="Helical" evidence="7">
    <location>
        <begin position="331"/>
        <end position="354"/>
    </location>
</feature>
<evidence type="ECO:0000256" key="1">
    <source>
        <dbReference type="ARBA" id="ARBA00004141"/>
    </source>
</evidence>
<keyword evidence="3 7" id="KW-0812">Transmembrane</keyword>
<evidence type="ECO:0000259" key="8">
    <source>
        <dbReference type="PROSITE" id="PS50850"/>
    </source>
</evidence>
<protein>
    <submittedName>
        <fullName evidence="9">Spinster family MFS transporter</fullName>
    </submittedName>
</protein>
<evidence type="ECO:0000256" key="7">
    <source>
        <dbReference type="SAM" id="Phobius"/>
    </source>
</evidence>
<evidence type="ECO:0000313" key="9">
    <source>
        <dbReference type="EMBL" id="MFC4311617.1"/>
    </source>
</evidence>
<feature type="transmembrane region" description="Helical" evidence="7">
    <location>
        <begin position="390"/>
        <end position="414"/>
    </location>
</feature>
<dbReference type="EMBL" id="JBHSDU010000005">
    <property type="protein sequence ID" value="MFC4311617.1"/>
    <property type="molecule type" value="Genomic_DNA"/>
</dbReference>
<proteinExistence type="predicted"/>
<feature type="domain" description="Major facilitator superfamily (MFS) profile" evidence="8">
    <location>
        <begin position="53"/>
        <end position="453"/>
    </location>
</feature>
<dbReference type="PROSITE" id="PS50850">
    <property type="entry name" value="MFS"/>
    <property type="match status" value="1"/>
</dbReference>
<feature type="transmembrane region" description="Helical" evidence="7">
    <location>
        <begin position="258"/>
        <end position="277"/>
    </location>
</feature>
<accession>A0ABV8SVV3</accession>
<comment type="caution">
    <text evidence="9">The sequence shown here is derived from an EMBL/GenBank/DDBJ whole genome shotgun (WGS) entry which is preliminary data.</text>
</comment>
<keyword evidence="5 7" id="KW-0472">Membrane</keyword>
<feature type="transmembrane region" description="Helical" evidence="7">
    <location>
        <begin position="179"/>
        <end position="200"/>
    </location>
</feature>
<comment type="subcellular location">
    <subcellularLocation>
        <location evidence="1">Membrane</location>
        <topology evidence="1">Multi-pass membrane protein</topology>
    </subcellularLocation>
</comment>
<evidence type="ECO:0000256" key="5">
    <source>
        <dbReference type="ARBA" id="ARBA00023136"/>
    </source>
</evidence>
<dbReference type="InterPro" id="IPR020846">
    <property type="entry name" value="MFS_dom"/>
</dbReference>
<feature type="transmembrane region" description="Helical" evidence="7">
    <location>
        <begin position="426"/>
        <end position="448"/>
    </location>
</feature>
<dbReference type="PANTHER" id="PTHR23505">
    <property type="entry name" value="SPINSTER"/>
    <property type="match status" value="1"/>
</dbReference>
<dbReference type="InterPro" id="IPR044770">
    <property type="entry name" value="MFS_spinster-like"/>
</dbReference>
<feature type="transmembrane region" description="Helical" evidence="7">
    <location>
        <begin position="49"/>
        <end position="66"/>
    </location>
</feature>
<feature type="transmembrane region" description="Helical" evidence="7">
    <location>
        <begin position="206"/>
        <end position="224"/>
    </location>
</feature>
<dbReference type="CDD" id="cd17328">
    <property type="entry name" value="MFS_spinster_like"/>
    <property type="match status" value="1"/>
</dbReference>